<reference evidence="2 3" key="1">
    <citation type="submission" date="2019-06" db="EMBL/GenBank/DDBJ databases">
        <title>Sequencing the genomes of 1000 actinobacteria strains.</title>
        <authorList>
            <person name="Klenk H.-P."/>
        </authorList>
    </citation>
    <scope>NUCLEOTIDE SEQUENCE [LARGE SCALE GENOMIC DNA]</scope>
    <source>
        <strain evidence="2 3">DSM 45928</strain>
    </source>
</reference>
<proteinExistence type="predicted"/>
<name>A0A543B3H4_9ACTN</name>
<evidence type="ECO:0000256" key="1">
    <source>
        <dbReference type="SAM" id="MobiDB-lite"/>
    </source>
</evidence>
<evidence type="ECO:0000313" key="2">
    <source>
        <dbReference type="EMBL" id="TQL79343.1"/>
    </source>
</evidence>
<dbReference type="EMBL" id="VFOW01000001">
    <property type="protein sequence ID" value="TQL79343.1"/>
    <property type="molecule type" value="Genomic_DNA"/>
</dbReference>
<organism evidence="2 3">
    <name type="scientific">Stackebrandtia endophytica</name>
    <dbReference type="NCBI Taxonomy" id="1496996"/>
    <lineage>
        <taxon>Bacteria</taxon>
        <taxon>Bacillati</taxon>
        <taxon>Actinomycetota</taxon>
        <taxon>Actinomycetes</taxon>
        <taxon>Glycomycetales</taxon>
        <taxon>Glycomycetaceae</taxon>
        <taxon>Stackebrandtia</taxon>
    </lineage>
</organism>
<feature type="region of interest" description="Disordered" evidence="1">
    <location>
        <begin position="293"/>
        <end position="312"/>
    </location>
</feature>
<dbReference type="OrthoDB" id="4641698at2"/>
<comment type="caution">
    <text evidence="2">The sequence shown here is derived from an EMBL/GenBank/DDBJ whole genome shotgun (WGS) entry which is preliminary data.</text>
</comment>
<accession>A0A543B3H4</accession>
<dbReference type="AlphaFoldDB" id="A0A543B3H4"/>
<evidence type="ECO:0000313" key="3">
    <source>
        <dbReference type="Proteomes" id="UP000317043"/>
    </source>
</evidence>
<dbReference type="SUPFAM" id="SSF63829">
    <property type="entry name" value="Calcium-dependent phosphotriesterase"/>
    <property type="match status" value="1"/>
</dbReference>
<protein>
    <submittedName>
        <fullName evidence="2">Uncharacterized protein</fullName>
    </submittedName>
</protein>
<dbReference type="RefSeq" id="WP_142044576.1">
    <property type="nucleotide sequence ID" value="NZ_JBHTGS010000002.1"/>
</dbReference>
<keyword evidence="3" id="KW-1185">Reference proteome</keyword>
<gene>
    <name evidence="2" type="ORF">FB566_4944</name>
</gene>
<sequence length="414" mass="45070">MIDHENTVDTRPSRRARRPWLLHTVTGLHGTPRSIAALPRGPVYAVTDAGVLVALTVTGQIVQRTPMGAEPGEVRVTADGCAWVIVGDRRRLQEVRPNGTLGRTLAPAHDLGEHIGMFLPLGNDFLIAWSSLSYDRVRIERIDRLGLRRWSTSPPIEKIGFNGIDRLRQKGGDEAAVSIALSTPALTVAQEPLLVSGNRLLVSYLDVLSGLTVAWCLRLSTGDIMWSPEPMPDGARAATADGFLVGTSGYGTHHMFHYQHDGTVVGDWDTCGQPLISSRGRIRILETARPDRQPSRIRRLHRDGGKSAGDSLVAENPVAAPVLSSDGRVAFWRDGALRTVDHRLMVRTRWHLPGHHARGRMLLLDNGALVFIVESQTGETAALCFAETDLSPLDTGAWPCGGGSLSGGYSRRRN</sequence>
<dbReference type="InParanoid" id="A0A543B3H4"/>
<dbReference type="Proteomes" id="UP000317043">
    <property type="component" value="Unassembled WGS sequence"/>
</dbReference>